<name>A0A699SZB2_TANCI</name>
<sequence>MQKLETELWNHAMVGVGHVACTDRFHELDRLVPHLVTPESRKIERGVPRNVNPVKVRNPTVRACYECGSTDHVRSACPRLNRAQGSDGNRPNQVAANSGGQGHGNQGTKLRVRHLCWEQRKLARIRTL</sequence>
<evidence type="ECO:0000256" key="1">
    <source>
        <dbReference type="PROSITE-ProRule" id="PRU00047"/>
    </source>
</evidence>
<keyword evidence="1" id="KW-0479">Metal-binding</keyword>
<dbReference type="PROSITE" id="PS50158">
    <property type="entry name" value="ZF_CCHC"/>
    <property type="match status" value="1"/>
</dbReference>
<keyword evidence="4" id="KW-0808">Transferase</keyword>
<protein>
    <submittedName>
        <fullName evidence="4">Reverse transcriptase domain-containing protein</fullName>
    </submittedName>
</protein>
<feature type="domain" description="CCHC-type" evidence="3">
    <location>
        <begin position="64"/>
        <end position="79"/>
    </location>
</feature>
<evidence type="ECO:0000256" key="2">
    <source>
        <dbReference type="SAM" id="MobiDB-lite"/>
    </source>
</evidence>
<feature type="region of interest" description="Disordered" evidence="2">
    <location>
        <begin position="81"/>
        <end position="107"/>
    </location>
</feature>
<comment type="caution">
    <text evidence="4">The sequence shown here is derived from an EMBL/GenBank/DDBJ whole genome shotgun (WGS) entry which is preliminary data.</text>
</comment>
<keyword evidence="4" id="KW-0548">Nucleotidyltransferase</keyword>
<keyword evidence="1" id="KW-0863">Zinc-finger</keyword>
<reference evidence="4" key="1">
    <citation type="journal article" date="2019" name="Sci. Rep.">
        <title>Draft genome of Tanacetum cinerariifolium, the natural source of mosquito coil.</title>
        <authorList>
            <person name="Yamashiro T."/>
            <person name="Shiraishi A."/>
            <person name="Satake H."/>
            <person name="Nakayama K."/>
        </authorList>
    </citation>
    <scope>NUCLEOTIDE SEQUENCE</scope>
</reference>
<evidence type="ECO:0000259" key="3">
    <source>
        <dbReference type="PROSITE" id="PS50158"/>
    </source>
</evidence>
<dbReference type="GO" id="GO:0008270">
    <property type="term" value="F:zinc ion binding"/>
    <property type="evidence" value="ECO:0007669"/>
    <property type="project" value="UniProtKB-KW"/>
</dbReference>
<organism evidence="4">
    <name type="scientific">Tanacetum cinerariifolium</name>
    <name type="common">Dalmatian daisy</name>
    <name type="synonym">Chrysanthemum cinerariifolium</name>
    <dbReference type="NCBI Taxonomy" id="118510"/>
    <lineage>
        <taxon>Eukaryota</taxon>
        <taxon>Viridiplantae</taxon>
        <taxon>Streptophyta</taxon>
        <taxon>Embryophyta</taxon>
        <taxon>Tracheophyta</taxon>
        <taxon>Spermatophyta</taxon>
        <taxon>Magnoliopsida</taxon>
        <taxon>eudicotyledons</taxon>
        <taxon>Gunneridae</taxon>
        <taxon>Pentapetalae</taxon>
        <taxon>asterids</taxon>
        <taxon>campanulids</taxon>
        <taxon>Asterales</taxon>
        <taxon>Asteraceae</taxon>
        <taxon>Asteroideae</taxon>
        <taxon>Anthemideae</taxon>
        <taxon>Anthemidinae</taxon>
        <taxon>Tanacetum</taxon>
    </lineage>
</organism>
<evidence type="ECO:0000313" key="4">
    <source>
        <dbReference type="EMBL" id="GFD02398.1"/>
    </source>
</evidence>
<gene>
    <name evidence="4" type="ORF">Tci_874367</name>
</gene>
<accession>A0A699SZB2</accession>
<feature type="compositionally biased region" description="Polar residues" evidence="2">
    <location>
        <begin position="83"/>
        <end position="98"/>
    </location>
</feature>
<dbReference type="EMBL" id="BKCJ011197757">
    <property type="protein sequence ID" value="GFD02398.1"/>
    <property type="molecule type" value="Genomic_DNA"/>
</dbReference>
<keyword evidence="4" id="KW-0695">RNA-directed DNA polymerase</keyword>
<dbReference type="GO" id="GO:0003964">
    <property type="term" value="F:RNA-directed DNA polymerase activity"/>
    <property type="evidence" value="ECO:0007669"/>
    <property type="project" value="UniProtKB-KW"/>
</dbReference>
<keyword evidence="1" id="KW-0862">Zinc</keyword>
<proteinExistence type="predicted"/>
<dbReference type="InterPro" id="IPR001878">
    <property type="entry name" value="Znf_CCHC"/>
</dbReference>
<dbReference type="AlphaFoldDB" id="A0A699SZB2"/>
<dbReference type="GO" id="GO:0003676">
    <property type="term" value="F:nucleic acid binding"/>
    <property type="evidence" value="ECO:0007669"/>
    <property type="project" value="InterPro"/>
</dbReference>